<sequence length="212" mass="23334">METAPAEDGAGRTNRASGGEDASLVTQVVLSERQGRDRGWWDLMAEQYWPDSRVRLSWYDGDGAGFVTGSRAMAERGAVATHHVFAPVVHVRGAKAHAEASVAMRIQVEVGGVTGDLVCHSRLNYRLERRDDLWKILSLDAVYEYCTLTPSVPGQIIEVPPEELAGHRPSYAVLAWNIAREGRSPSTDELGDDRPEELAAFYAAIREWLNSG</sequence>
<dbReference type="EMBL" id="JBHMCY010000087">
    <property type="protein sequence ID" value="MFB9467029.1"/>
    <property type="molecule type" value="Genomic_DNA"/>
</dbReference>
<proteinExistence type="predicted"/>
<keyword evidence="4" id="KW-1185">Reference proteome</keyword>
<feature type="region of interest" description="Disordered" evidence="1">
    <location>
        <begin position="1"/>
        <end position="23"/>
    </location>
</feature>
<dbReference type="InterPro" id="IPR037401">
    <property type="entry name" value="SnoaL-like"/>
</dbReference>
<evidence type="ECO:0000313" key="4">
    <source>
        <dbReference type="Proteomes" id="UP001589709"/>
    </source>
</evidence>
<dbReference type="Proteomes" id="UP001589709">
    <property type="component" value="Unassembled WGS sequence"/>
</dbReference>
<comment type="caution">
    <text evidence="3">The sequence shown here is derived from an EMBL/GenBank/DDBJ whole genome shotgun (WGS) entry which is preliminary data.</text>
</comment>
<dbReference type="SUPFAM" id="SSF54427">
    <property type="entry name" value="NTF2-like"/>
    <property type="match status" value="1"/>
</dbReference>
<reference evidence="3 4" key="1">
    <citation type="submission" date="2024-09" db="EMBL/GenBank/DDBJ databases">
        <authorList>
            <person name="Sun Q."/>
            <person name="Mori K."/>
        </authorList>
    </citation>
    <scope>NUCLEOTIDE SEQUENCE [LARGE SCALE GENOMIC DNA]</scope>
    <source>
        <strain evidence="3 4">JCM 6917</strain>
    </source>
</reference>
<evidence type="ECO:0000256" key="1">
    <source>
        <dbReference type="SAM" id="MobiDB-lite"/>
    </source>
</evidence>
<accession>A0ABV5N9S6</accession>
<name>A0ABV5N9S6_9ACTN</name>
<evidence type="ECO:0000313" key="3">
    <source>
        <dbReference type="EMBL" id="MFB9467029.1"/>
    </source>
</evidence>
<evidence type="ECO:0000259" key="2">
    <source>
        <dbReference type="Pfam" id="PF13577"/>
    </source>
</evidence>
<gene>
    <name evidence="3" type="ORF">ACFF45_31155</name>
</gene>
<dbReference type="Pfam" id="PF13577">
    <property type="entry name" value="SnoaL_4"/>
    <property type="match status" value="1"/>
</dbReference>
<dbReference type="Gene3D" id="3.10.450.50">
    <property type="match status" value="1"/>
</dbReference>
<dbReference type="InterPro" id="IPR032710">
    <property type="entry name" value="NTF2-like_dom_sf"/>
</dbReference>
<dbReference type="RefSeq" id="WP_381350132.1">
    <property type="nucleotide sequence ID" value="NZ_JBHMCY010000087.1"/>
</dbReference>
<organism evidence="3 4">
    <name type="scientific">Streptomyces cinereospinus</name>
    <dbReference type="NCBI Taxonomy" id="285561"/>
    <lineage>
        <taxon>Bacteria</taxon>
        <taxon>Bacillati</taxon>
        <taxon>Actinomycetota</taxon>
        <taxon>Actinomycetes</taxon>
        <taxon>Kitasatosporales</taxon>
        <taxon>Streptomycetaceae</taxon>
        <taxon>Streptomyces</taxon>
    </lineage>
</organism>
<protein>
    <submittedName>
        <fullName evidence="3">Nuclear transport factor 2 family protein</fullName>
    </submittedName>
</protein>
<feature type="domain" description="SnoaL-like" evidence="2">
    <location>
        <begin position="31"/>
        <end position="139"/>
    </location>
</feature>